<accession>A0A0F8WJY3</accession>
<feature type="domain" description="Bacterial bifunctional deaminase-reductase C-terminal" evidence="4">
    <location>
        <begin position="37"/>
        <end position="245"/>
    </location>
</feature>
<evidence type="ECO:0000313" key="5">
    <source>
        <dbReference type="EMBL" id="KKK56953.1"/>
    </source>
</evidence>
<dbReference type="Gene3D" id="3.40.430.10">
    <property type="entry name" value="Dihydrofolate Reductase, subunit A"/>
    <property type="match status" value="1"/>
</dbReference>
<dbReference type="Pfam" id="PF01872">
    <property type="entry name" value="RibD_C"/>
    <property type="match status" value="1"/>
</dbReference>
<organism evidence="5">
    <name type="scientific">marine sediment metagenome</name>
    <dbReference type="NCBI Taxonomy" id="412755"/>
    <lineage>
        <taxon>unclassified sequences</taxon>
        <taxon>metagenomes</taxon>
        <taxon>ecological metagenomes</taxon>
    </lineage>
</organism>
<dbReference type="PANTHER" id="PTHR38011:SF7">
    <property type="entry name" value="2,5-DIAMINO-6-RIBOSYLAMINO-4(3H)-PYRIMIDINONE 5'-PHOSPHATE REDUCTASE"/>
    <property type="match status" value="1"/>
</dbReference>
<name>A0A0F8WJY3_9ZZZZ</name>
<evidence type="ECO:0000256" key="1">
    <source>
        <dbReference type="ARBA" id="ARBA00005104"/>
    </source>
</evidence>
<dbReference type="SUPFAM" id="SSF53597">
    <property type="entry name" value="Dihydrofolate reductase-like"/>
    <property type="match status" value="1"/>
</dbReference>
<dbReference type="InterPro" id="IPR002734">
    <property type="entry name" value="RibDG_C"/>
</dbReference>
<dbReference type="AlphaFoldDB" id="A0A0F8WJY3"/>
<evidence type="ECO:0000259" key="4">
    <source>
        <dbReference type="Pfam" id="PF01872"/>
    </source>
</evidence>
<evidence type="ECO:0000256" key="2">
    <source>
        <dbReference type="ARBA" id="ARBA00022857"/>
    </source>
</evidence>
<dbReference type="InterPro" id="IPR024072">
    <property type="entry name" value="DHFR-like_dom_sf"/>
</dbReference>
<reference evidence="5" key="1">
    <citation type="journal article" date="2015" name="Nature">
        <title>Complex archaea that bridge the gap between prokaryotes and eukaryotes.</title>
        <authorList>
            <person name="Spang A."/>
            <person name="Saw J.H."/>
            <person name="Jorgensen S.L."/>
            <person name="Zaremba-Niedzwiedzka K."/>
            <person name="Martijn J."/>
            <person name="Lind A.E."/>
            <person name="van Eijk R."/>
            <person name="Schleper C."/>
            <person name="Guy L."/>
            <person name="Ettema T.J."/>
        </authorList>
    </citation>
    <scope>NUCLEOTIDE SEQUENCE</scope>
</reference>
<gene>
    <name evidence="5" type="ORF">LCGC14_3059360</name>
</gene>
<dbReference type="GO" id="GO:0009231">
    <property type="term" value="P:riboflavin biosynthetic process"/>
    <property type="evidence" value="ECO:0007669"/>
    <property type="project" value="UniProtKB-UniPathway"/>
</dbReference>
<keyword evidence="3" id="KW-0560">Oxidoreductase</keyword>
<keyword evidence="2" id="KW-0521">NADP</keyword>
<sequence>MKNKYNIENYLKHQLIFPIDKIYLKYYNGITYMKKKPFVTLSYAQSIDGRIATVTGESQWISGDETLQLAQRLRSIHDGILIGVGTVLRDDPELSCRIPNARSPVRIILDSKLSIPIDSKIVKTADRYKTFVLTTDKAPGKKIKILREQKLKITVLENDSKGYIDLRKALNYLVRMGLENVLVEGGSKVITSFLSGDHVSKLVIVTAPIIIGEGIPAVGDLGVRNLNDALKLKGAGVKKMGRDIVWELFIDP</sequence>
<dbReference type="PANTHER" id="PTHR38011">
    <property type="entry name" value="DIHYDROFOLATE REDUCTASE FAMILY PROTEIN (AFU_ORTHOLOGUE AFUA_8G06820)"/>
    <property type="match status" value="1"/>
</dbReference>
<dbReference type="InterPro" id="IPR011549">
    <property type="entry name" value="RibD_C"/>
</dbReference>
<comment type="caution">
    <text evidence="5">The sequence shown here is derived from an EMBL/GenBank/DDBJ whole genome shotgun (WGS) entry which is preliminary data.</text>
</comment>
<dbReference type="InterPro" id="IPR050765">
    <property type="entry name" value="Riboflavin_Biosynth_HTPR"/>
</dbReference>
<dbReference type="UniPathway" id="UPA00275"/>
<dbReference type="GO" id="GO:0050661">
    <property type="term" value="F:NADP binding"/>
    <property type="evidence" value="ECO:0007669"/>
    <property type="project" value="InterPro"/>
</dbReference>
<comment type="pathway">
    <text evidence="1">Cofactor biosynthesis; riboflavin biosynthesis.</text>
</comment>
<protein>
    <recommendedName>
        <fullName evidence="4">Bacterial bifunctional deaminase-reductase C-terminal domain-containing protein</fullName>
    </recommendedName>
</protein>
<evidence type="ECO:0000256" key="3">
    <source>
        <dbReference type="ARBA" id="ARBA00023002"/>
    </source>
</evidence>
<dbReference type="NCBIfam" id="TIGR00227">
    <property type="entry name" value="ribD_Cterm"/>
    <property type="match status" value="1"/>
</dbReference>
<dbReference type="GO" id="GO:0008703">
    <property type="term" value="F:5-amino-6-(5-phosphoribosylamino)uracil reductase activity"/>
    <property type="evidence" value="ECO:0007669"/>
    <property type="project" value="InterPro"/>
</dbReference>
<proteinExistence type="predicted"/>
<dbReference type="EMBL" id="LAZR01064733">
    <property type="protein sequence ID" value="KKK56953.1"/>
    <property type="molecule type" value="Genomic_DNA"/>
</dbReference>